<evidence type="ECO:0000313" key="3">
    <source>
        <dbReference type="Proteomes" id="UP000646776"/>
    </source>
</evidence>
<reference evidence="2" key="1">
    <citation type="journal article" date="2014" name="Int. J. Syst. Evol. Microbiol.">
        <title>Complete genome sequence of Corynebacterium casei LMG S-19264T (=DSM 44701T), isolated from a smear-ripened cheese.</title>
        <authorList>
            <consortium name="US DOE Joint Genome Institute (JGI-PGF)"/>
            <person name="Walter F."/>
            <person name="Albersmeier A."/>
            <person name="Kalinowski J."/>
            <person name="Ruckert C."/>
        </authorList>
    </citation>
    <scope>NUCLEOTIDE SEQUENCE</scope>
    <source>
        <strain evidence="2">JCM 4125</strain>
    </source>
</reference>
<gene>
    <name evidence="2" type="ORF">GCM10010226_66150</name>
</gene>
<dbReference type="Proteomes" id="UP000646776">
    <property type="component" value="Unassembled WGS sequence"/>
</dbReference>
<evidence type="ECO:0000256" key="1">
    <source>
        <dbReference type="SAM" id="MobiDB-lite"/>
    </source>
</evidence>
<dbReference type="EMBL" id="BMSA01000024">
    <property type="protein sequence ID" value="GGT78671.1"/>
    <property type="molecule type" value="Genomic_DNA"/>
</dbReference>
<sequence length="65" mass="6279">MPPRVPLPERAVGQRGHDPGPDATAGDAVGPARPEPGPDVPLADPVSPAGAGESGRGPVSPGGAR</sequence>
<keyword evidence="3" id="KW-1185">Reference proteome</keyword>
<proteinExistence type="predicted"/>
<accession>A0A918HLT8</accession>
<organism evidence="2 3">
    <name type="scientific">Streptomyces phaeofaciens</name>
    <dbReference type="NCBI Taxonomy" id="68254"/>
    <lineage>
        <taxon>Bacteria</taxon>
        <taxon>Bacillati</taxon>
        <taxon>Actinomycetota</taxon>
        <taxon>Actinomycetes</taxon>
        <taxon>Kitasatosporales</taxon>
        <taxon>Streptomycetaceae</taxon>
        <taxon>Streptomyces</taxon>
    </lineage>
</organism>
<evidence type="ECO:0000313" key="2">
    <source>
        <dbReference type="EMBL" id="GGT78671.1"/>
    </source>
</evidence>
<dbReference type="AlphaFoldDB" id="A0A918HLT8"/>
<comment type="caution">
    <text evidence="2">The sequence shown here is derived from an EMBL/GenBank/DDBJ whole genome shotgun (WGS) entry which is preliminary data.</text>
</comment>
<name>A0A918HLT8_9ACTN</name>
<protein>
    <submittedName>
        <fullName evidence="2">Uncharacterized protein</fullName>
    </submittedName>
</protein>
<reference evidence="2" key="2">
    <citation type="submission" date="2020-09" db="EMBL/GenBank/DDBJ databases">
        <authorList>
            <person name="Sun Q."/>
            <person name="Ohkuma M."/>
        </authorList>
    </citation>
    <scope>NUCLEOTIDE SEQUENCE</scope>
    <source>
        <strain evidence="2">JCM 4125</strain>
    </source>
</reference>
<feature type="region of interest" description="Disordered" evidence="1">
    <location>
        <begin position="1"/>
        <end position="65"/>
    </location>
</feature>